<feature type="compositionally biased region" description="Basic residues" evidence="6">
    <location>
        <begin position="734"/>
        <end position="745"/>
    </location>
</feature>
<keyword evidence="3 8" id="KW-0418">Kinase</keyword>
<feature type="compositionally biased region" description="Basic and acidic residues" evidence="6">
    <location>
        <begin position="95"/>
        <end position="113"/>
    </location>
</feature>
<dbReference type="PANTHER" id="PTHR48016:SF56">
    <property type="entry name" value="MAPKK KINASE"/>
    <property type="match status" value="1"/>
</dbReference>
<feature type="compositionally biased region" description="Basic and acidic residues" evidence="6">
    <location>
        <begin position="615"/>
        <end position="639"/>
    </location>
</feature>
<keyword evidence="9" id="KW-1185">Reference proteome</keyword>
<feature type="region of interest" description="Disordered" evidence="6">
    <location>
        <begin position="700"/>
        <end position="745"/>
    </location>
</feature>
<dbReference type="Gene3D" id="1.10.510.10">
    <property type="entry name" value="Transferase(Phosphotransferase) domain 1"/>
    <property type="match status" value="1"/>
</dbReference>
<dbReference type="Gene3D" id="3.30.200.20">
    <property type="entry name" value="Phosphorylase Kinase, domain 1"/>
    <property type="match status" value="1"/>
</dbReference>
<dbReference type="CDD" id="cd06606">
    <property type="entry name" value="STKc_MAPKKK"/>
    <property type="match status" value="1"/>
</dbReference>
<dbReference type="SUPFAM" id="SSF56112">
    <property type="entry name" value="Protein kinase-like (PK-like)"/>
    <property type="match status" value="1"/>
</dbReference>
<name>A0ABQ8Z1K4_9EUKA</name>
<reference evidence="8" key="1">
    <citation type="submission" date="2022-08" db="EMBL/GenBank/DDBJ databases">
        <title>Novel sulfate-reducing endosymbionts in the free-living metamonad Anaeramoeba.</title>
        <authorList>
            <person name="Jerlstrom-Hultqvist J."/>
            <person name="Cepicka I."/>
            <person name="Gallot-Lavallee L."/>
            <person name="Salas-Leiva D."/>
            <person name="Curtis B.A."/>
            <person name="Zahonova K."/>
            <person name="Pipaliya S."/>
            <person name="Dacks J."/>
            <person name="Roger A.J."/>
        </authorList>
    </citation>
    <scope>NUCLEOTIDE SEQUENCE</scope>
    <source>
        <strain evidence="8">Schooner1</strain>
    </source>
</reference>
<feature type="compositionally biased region" description="Polar residues" evidence="6">
    <location>
        <begin position="784"/>
        <end position="793"/>
    </location>
</feature>
<feature type="region of interest" description="Disordered" evidence="6">
    <location>
        <begin position="784"/>
        <end position="844"/>
    </location>
</feature>
<evidence type="ECO:0000259" key="7">
    <source>
        <dbReference type="PROSITE" id="PS50011"/>
    </source>
</evidence>
<feature type="compositionally biased region" description="Basic residues" evidence="6">
    <location>
        <begin position="703"/>
        <end position="718"/>
    </location>
</feature>
<accession>A0ABQ8Z1K4</accession>
<dbReference type="PROSITE" id="PS00107">
    <property type="entry name" value="PROTEIN_KINASE_ATP"/>
    <property type="match status" value="1"/>
</dbReference>
<dbReference type="PROSITE" id="PS00108">
    <property type="entry name" value="PROTEIN_KINASE_ST"/>
    <property type="match status" value="1"/>
</dbReference>
<feature type="region of interest" description="Disordered" evidence="6">
    <location>
        <begin position="987"/>
        <end position="1014"/>
    </location>
</feature>
<dbReference type="InterPro" id="IPR000719">
    <property type="entry name" value="Prot_kinase_dom"/>
</dbReference>
<proteinExistence type="predicted"/>
<evidence type="ECO:0000256" key="1">
    <source>
        <dbReference type="ARBA" id="ARBA00022679"/>
    </source>
</evidence>
<feature type="compositionally biased region" description="Polar residues" evidence="6">
    <location>
        <begin position="25"/>
        <end position="42"/>
    </location>
</feature>
<feature type="compositionally biased region" description="Basic residues" evidence="6">
    <location>
        <begin position="8"/>
        <end position="22"/>
    </location>
</feature>
<evidence type="ECO:0000313" key="8">
    <source>
        <dbReference type="EMBL" id="KAJ6250757.1"/>
    </source>
</evidence>
<dbReference type="InterPro" id="IPR017441">
    <property type="entry name" value="Protein_kinase_ATP_BS"/>
</dbReference>
<evidence type="ECO:0000256" key="4">
    <source>
        <dbReference type="ARBA" id="ARBA00022840"/>
    </source>
</evidence>
<feature type="compositionally biased region" description="Basic and acidic residues" evidence="6">
    <location>
        <begin position="827"/>
        <end position="837"/>
    </location>
</feature>
<feature type="binding site" evidence="5">
    <location>
        <position position="239"/>
    </location>
    <ligand>
        <name>ATP</name>
        <dbReference type="ChEBI" id="CHEBI:30616"/>
    </ligand>
</feature>
<dbReference type="InterPro" id="IPR008271">
    <property type="entry name" value="Ser/Thr_kinase_AS"/>
</dbReference>
<feature type="region of interest" description="Disordered" evidence="6">
    <location>
        <begin position="575"/>
        <end position="650"/>
    </location>
</feature>
<feature type="compositionally biased region" description="Polar residues" evidence="6">
    <location>
        <begin position="151"/>
        <end position="169"/>
    </location>
</feature>
<evidence type="ECO:0000256" key="3">
    <source>
        <dbReference type="ARBA" id="ARBA00022777"/>
    </source>
</evidence>
<evidence type="ECO:0000256" key="5">
    <source>
        <dbReference type="PROSITE-ProRule" id="PRU10141"/>
    </source>
</evidence>
<comment type="caution">
    <text evidence="8">The sequence shown here is derived from an EMBL/GenBank/DDBJ whole genome shotgun (WGS) entry which is preliminary data.</text>
</comment>
<keyword evidence="4 5" id="KW-0067">ATP-binding</keyword>
<feature type="compositionally biased region" description="Polar residues" evidence="6">
    <location>
        <begin position="589"/>
        <end position="614"/>
    </location>
</feature>
<evidence type="ECO:0000256" key="2">
    <source>
        <dbReference type="ARBA" id="ARBA00022741"/>
    </source>
</evidence>
<feature type="compositionally biased region" description="Basic and acidic residues" evidence="6">
    <location>
        <begin position="724"/>
        <end position="733"/>
    </location>
</feature>
<dbReference type="Proteomes" id="UP001150062">
    <property type="component" value="Unassembled WGS sequence"/>
</dbReference>
<keyword evidence="1" id="KW-0808">Transferase</keyword>
<organism evidence="8 9">
    <name type="scientific">Anaeramoeba flamelloides</name>
    <dbReference type="NCBI Taxonomy" id="1746091"/>
    <lineage>
        <taxon>Eukaryota</taxon>
        <taxon>Metamonada</taxon>
        <taxon>Anaeramoebidae</taxon>
        <taxon>Anaeramoeba</taxon>
    </lineage>
</organism>
<feature type="compositionally biased region" description="Basic and acidic residues" evidence="6">
    <location>
        <begin position="43"/>
        <end position="54"/>
    </location>
</feature>
<gene>
    <name evidence="8" type="ORF">M0813_15571</name>
</gene>
<protein>
    <submittedName>
        <fullName evidence="8">Mitogen-activated protein kinase kinase kinase a</fullName>
    </submittedName>
</protein>
<feature type="compositionally biased region" description="Basic and acidic residues" evidence="6">
    <location>
        <begin position="998"/>
        <end position="1008"/>
    </location>
</feature>
<dbReference type="EMBL" id="JAOAOG010000073">
    <property type="protein sequence ID" value="KAJ6250757.1"/>
    <property type="molecule type" value="Genomic_DNA"/>
</dbReference>
<evidence type="ECO:0000256" key="6">
    <source>
        <dbReference type="SAM" id="MobiDB-lite"/>
    </source>
</evidence>
<keyword evidence="2 5" id="KW-0547">Nucleotide-binding</keyword>
<dbReference type="InterPro" id="IPR050538">
    <property type="entry name" value="MAP_kinase_kinase_kinase"/>
</dbReference>
<dbReference type="Pfam" id="PF00069">
    <property type="entry name" value="Pkinase"/>
    <property type="match status" value="1"/>
</dbReference>
<dbReference type="PROSITE" id="PS50011">
    <property type="entry name" value="PROTEIN_KINASE_DOM"/>
    <property type="match status" value="1"/>
</dbReference>
<dbReference type="GO" id="GO:0016301">
    <property type="term" value="F:kinase activity"/>
    <property type="evidence" value="ECO:0007669"/>
    <property type="project" value="UniProtKB-KW"/>
</dbReference>
<dbReference type="SMART" id="SM00220">
    <property type="entry name" value="S_TKc"/>
    <property type="match status" value="1"/>
</dbReference>
<feature type="region of interest" description="Disordered" evidence="6">
    <location>
        <begin position="1"/>
        <end position="170"/>
    </location>
</feature>
<evidence type="ECO:0000313" key="9">
    <source>
        <dbReference type="Proteomes" id="UP001150062"/>
    </source>
</evidence>
<dbReference type="PANTHER" id="PTHR48016">
    <property type="entry name" value="MAP KINASE KINASE KINASE SSK2-RELATED-RELATED"/>
    <property type="match status" value="1"/>
</dbReference>
<feature type="compositionally biased region" description="Low complexity" evidence="6">
    <location>
        <begin position="805"/>
        <end position="825"/>
    </location>
</feature>
<sequence length="1014" mass="117641">MGNCFPKLKTKKKNKTKIKKEKRPNQTVETNLEKNNPNQQVNKRNERKSSKSDAETSNQEFKINLTQTKESIEMKDINVLSGKSGNEGFDENENEGNKDSKNGNEKGNEKGNENESESENEIDTRNFSKNSSSQTTLPLSEEESLSSEISNVSGNKQITGDKMTTFSPNENEKVNKNIQFDLDPLTIMCQSISDHQILMNSSRRKSDIRWRKDALLGQGSYGKVFLGFNLDSGELIAVKQIPQCEHNPKEMDQLQKEVKLMSQLEHENIVKYLGTSKDKDFVNIFLEYIPGGSLSSLLSRFGKLEESVIQLYTRQILQGLKYLHYHNILHGDIKGANLLVDTDGSIKLADFGAAEEITGYNKSNETTNLRGTPFWMAPEVIRNNTYRKESDIWSLGCTVVEMLTAQRPWSNYNEAVSVLFHIGTCETGPSYPSTISEECKDFLDLCFQIDPDERPSTGILLKHPFVLNSQEIRSPKRLGSQYQLRKKKIQIQRKREKLNLPDKLFNKFQNSKLSDTELTFLKSRKNSRKLIQKNFQETSKNFNTPEIPFITRQISPIKGKQIKKGVKRTIKLSPNSTINSRTNKKKVNNNHGISNMGGINNNPNFKMSRLNSQDFSKHELKDQSPKLKNRETRKSTFEKHIKKPKRNRSYSLQIGKSSEKQSNDVNFNQNIMRRKYIYPKFNENIKTIQQRRFNSNIYNNHNNKIKKTNNHLHSKPRPNGKFSPKNEKQEQSKKQPKLKYNTHPKSTIRLRKPKKTNYNYNNLRKQRNNNYKTYLMYNNKSQIYRNNGYSNNKHINRPKDRYNNKKTNTNGKNNNNNNNNNNMKNKNNKEKNQDFKNKNSNLQNTIQTSPLRTFINKGEGEKKFNFEKSFSMDNHSLEIIKKTNKGTNLINKPKPIQIKNESNISRSSKKLTIQKNKRNSLTIHEDEEIEKLNKEIAGLRKRMKNRLIHSKSKPTPISNYNNYKLTCSLENKKFSLDQLISPRYFNTNSHGFSPLKNPLKENNMDKSKKIQKKK</sequence>
<feature type="compositionally biased region" description="Polar residues" evidence="6">
    <location>
        <begin position="55"/>
        <end position="69"/>
    </location>
</feature>
<feature type="domain" description="Protein kinase" evidence="7">
    <location>
        <begin position="210"/>
        <end position="466"/>
    </location>
</feature>
<dbReference type="InterPro" id="IPR011009">
    <property type="entry name" value="Kinase-like_dom_sf"/>
</dbReference>